<dbReference type="OrthoDB" id="3018316at2759"/>
<dbReference type="AlphaFoldDB" id="A0A8H6Y9X1"/>
<feature type="coiled-coil region" evidence="1">
    <location>
        <begin position="294"/>
        <end position="322"/>
    </location>
</feature>
<evidence type="ECO:0000313" key="4">
    <source>
        <dbReference type="Proteomes" id="UP000623467"/>
    </source>
</evidence>
<evidence type="ECO:0000313" key="3">
    <source>
        <dbReference type="EMBL" id="KAF7355124.1"/>
    </source>
</evidence>
<feature type="compositionally biased region" description="Polar residues" evidence="2">
    <location>
        <begin position="84"/>
        <end position="94"/>
    </location>
</feature>
<keyword evidence="1" id="KW-0175">Coiled coil</keyword>
<dbReference type="Proteomes" id="UP000623467">
    <property type="component" value="Unassembled WGS sequence"/>
</dbReference>
<proteinExistence type="predicted"/>
<gene>
    <name evidence="3" type="ORF">MSAN_01428000</name>
</gene>
<organism evidence="3 4">
    <name type="scientific">Mycena sanguinolenta</name>
    <dbReference type="NCBI Taxonomy" id="230812"/>
    <lineage>
        <taxon>Eukaryota</taxon>
        <taxon>Fungi</taxon>
        <taxon>Dikarya</taxon>
        <taxon>Basidiomycota</taxon>
        <taxon>Agaricomycotina</taxon>
        <taxon>Agaricomycetes</taxon>
        <taxon>Agaricomycetidae</taxon>
        <taxon>Agaricales</taxon>
        <taxon>Marasmiineae</taxon>
        <taxon>Mycenaceae</taxon>
        <taxon>Mycena</taxon>
    </lineage>
</organism>
<evidence type="ECO:0000256" key="2">
    <source>
        <dbReference type="SAM" id="MobiDB-lite"/>
    </source>
</evidence>
<feature type="region of interest" description="Disordered" evidence="2">
    <location>
        <begin position="71"/>
        <end position="94"/>
    </location>
</feature>
<name>A0A8H6Y9X1_9AGAR</name>
<comment type="caution">
    <text evidence="3">The sequence shown here is derived from an EMBL/GenBank/DDBJ whole genome shotgun (WGS) entry which is preliminary data.</text>
</comment>
<accession>A0A8H6Y9X1</accession>
<protein>
    <submittedName>
        <fullName evidence="3">Uncharacterized protein</fullName>
    </submittedName>
</protein>
<evidence type="ECO:0000256" key="1">
    <source>
        <dbReference type="SAM" id="Coils"/>
    </source>
</evidence>
<reference evidence="3" key="1">
    <citation type="submission" date="2020-05" db="EMBL/GenBank/DDBJ databases">
        <title>Mycena genomes resolve the evolution of fungal bioluminescence.</title>
        <authorList>
            <person name="Tsai I.J."/>
        </authorList>
    </citation>
    <scope>NUCLEOTIDE SEQUENCE</scope>
    <source>
        <strain evidence="3">160909Yilan</strain>
    </source>
</reference>
<keyword evidence="4" id="KW-1185">Reference proteome</keyword>
<dbReference type="EMBL" id="JACAZH010000011">
    <property type="protein sequence ID" value="KAF7355124.1"/>
    <property type="molecule type" value="Genomic_DNA"/>
</dbReference>
<sequence>MTAQYRRIIPPELDLGRAEDVVGNRWRLVTDLNFAVDDEEASAETLLKAFDLSLYDCDLKHQPRLDDAQAAATAPAELVENRSTELPPSSQNPFLSTPLRLKHFSKLSPSILRALLRSPSLRCPSFGDDSLDSAPNSLSPIGSPAAHWCPDNSPLVNADSDFQSREPSLPLTPPPTARIPFSTQLFNPHFAKPSLPRPETTNATLTTPFVAAQPNSLVSPSAVRNFQRVIDEMKGVDSNPNSVQEPAGIDEEISFLQLSSPRLSSPLNKGLLTPEADAHDVVLPSPPRSKDFMLGTLEDEFVALLQQRAMEEEEDAAELRALADRLGRIAGMRRHLAAMIVERKNEQQKLDSKK</sequence>